<name>A0AA38EUI6_BIFLN</name>
<protein>
    <submittedName>
        <fullName evidence="1">Uncharacterized protein</fullName>
    </submittedName>
</protein>
<dbReference type="Proteomes" id="UP000478746">
    <property type="component" value="Unassembled WGS sequence"/>
</dbReference>
<gene>
    <name evidence="1" type="ORF">GBK08_04890</name>
</gene>
<proteinExistence type="predicted"/>
<reference evidence="1 2" key="1">
    <citation type="journal article" date="2019" name="Nat. Med.">
        <title>A library of human gut bacterial isolates paired with longitudinal multiomics data enables mechanistic microbiome research.</title>
        <authorList>
            <person name="Poyet M."/>
            <person name="Groussin M."/>
            <person name="Gibbons S.M."/>
            <person name="Avila-Pacheco J."/>
            <person name="Jiang X."/>
            <person name="Kearney S.M."/>
            <person name="Perrotta A.R."/>
            <person name="Berdy B."/>
            <person name="Zhao S."/>
            <person name="Lieberman T.D."/>
            <person name="Swanson P.K."/>
            <person name="Smith M."/>
            <person name="Roesemann S."/>
            <person name="Alexander J.E."/>
            <person name="Rich S.A."/>
            <person name="Livny J."/>
            <person name="Vlamakis H."/>
            <person name="Clish C."/>
            <person name="Bullock K."/>
            <person name="Deik A."/>
            <person name="Scott J."/>
            <person name="Pierce K.A."/>
            <person name="Xavier R.J."/>
            <person name="Alm E.J."/>
        </authorList>
    </citation>
    <scope>NUCLEOTIDE SEQUENCE [LARGE SCALE GENOMIC DNA]</scope>
    <source>
        <strain evidence="1 2">BIOML-A320</strain>
    </source>
</reference>
<organism evidence="1 2">
    <name type="scientific">Bifidobacterium longum</name>
    <dbReference type="NCBI Taxonomy" id="216816"/>
    <lineage>
        <taxon>Bacteria</taxon>
        <taxon>Bacillati</taxon>
        <taxon>Actinomycetota</taxon>
        <taxon>Actinomycetes</taxon>
        <taxon>Bifidobacteriales</taxon>
        <taxon>Bifidobacteriaceae</taxon>
        <taxon>Bifidobacterium</taxon>
    </lineage>
</organism>
<sequence>MKKVLKVVKNTSMVCFMEQKAEEYLAKRVRRLREGRGGPWFDQPKSKAARKSLVAKINELFADDGCEAMKLSGLENIETGRKGLSLLEAMRISVALNIPLLEIVIDPYDPFSINKVVPELGLTNIELYRLQCQQAHWDDAFFWADRLLDALVALEESNRELPPSKAPHIPIAEDQWALFRMSQRVRGEAQYGEMLAIDVAKAISDDSGYADKLHAKLMKGSDAASIREREQALVGQVCRGVHQLGYYSYKIPAPFVLRICNAIKVSESKWLRAGELSVLDDVEVQQDFKNVEVE</sequence>
<dbReference type="AlphaFoldDB" id="A0AA38EUI6"/>
<accession>A0AA38EUI6</accession>
<evidence type="ECO:0000313" key="2">
    <source>
        <dbReference type="Proteomes" id="UP000478746"/>
    </source>
</evidence>
<dbReference type="RefSeq" id="WP_131224973.1">
    <property type="nucleotide sequence ID" value="NZ_CAXVIY010000009.1"/>
</dbReference>
<comment type="caution">
    <text evidence="1">The sequence shown here is derived from an EMBL/GenBank/DDBJ whole genome shotgun (WGS) entry which is preliminary data.</text>
</comment>
<dbReference type="EMBL" id="WEAY01000007">
    <property type="protein sequence ID" value="KAB6838310.1"/>
    <property type="molecule type" value="Genomic_DNA"/>
</dbReference>
<evidence type="ECO:0000313" key="1">
    <source>
        <dbReference type="EMBL" id="KAB6838310.1"/>
    </source>
</evidence>